<dbReference type="Pfam" id="PF00084">
    <property type="entry name" value="Sushi"/>
    <property type="match status" value="1"/>
</dbReference>
<dbReference type="Gene3D" id="2.10.70.10">
    <property type="entry name" value="Complement Module, domain 1"/>
    <property type="match status" value="1"/>
</dbReference>
<accession>C3XW40</accession>
<comment type="caution">
    <text evidence="7">Lacks conserved residue(s) required for the propagation of feature annotation.</text>
</comment>
<evidence type="ECO:0000256" key="6">
    <source>
        <dbReference type="ARBA" id="ARBA00023157"/>
    </source>
</evidence>
<evidence type="ECO:0000313" key="11">
    <source>
        <dbReference type="EMBL" id="EEN67574.1"/>
    </source>
</evidence>
<keyword evidence="6 7" id="KW-1015">Disulfide bond</keyword>
<dbReference type="SUPFAM" id="SSF49785">
    <property type="entry name" value="Galactose-binding domain-like"/>
    <property type="match status" value="1"/>
</dbReference>
<evidence type="ECO:0000256" key="3">
    <source>
        <dbReference type="ARBA" id="ARBA00022525"/>
    </source>
</evidence>
<evidence type="ECO:0000256" key="2">
    <source>
        <dbReference type="ARBA" id="ARBA00004613"/>
    </source>
</evidence>
<dbReference type="CDD" id="cd00057">
    <property type="entry name" value="FA58C"/>
    <property type="match status" value="1"/>
</dbReference>
<dbReference type="CDD" id="cd00033">
    <property type="entry name" value="CCP"/>
    <property type="match status" value="1"/>
</dbReference>
<sequence>MPSTSQLRGYIDIIGYLVVFIMATNASTGVRANATCGRELGMKNGDIRNEQISASTTFTSTLGPWKPSYARIGNQYAWYPSSYDTNQWLQVDLRQQIAISGVQTQGHHHSGDSYYVKSFKLNYRVDTGFRWQEAFQGKIFEGSRAADQIKVNTFTTPIVASAIRFLPQTWHTGIALRVELLGCDLSDITCGEPPSISHAVVITNHSGYSYGEWRTYECAAGFTSPLSKYDLLCSINGSWYWTNGAPDCTISSSTIPIAAGAAGGLLLLIFIIVTAIVCRKKRRGRSDTVKLEDLQSPSVRTEERAEEVDFVRNDLYESADNTGATEPRMGEHPEQYSFVRNDLYESVDRTSLENGEYYLIKLMGFFHMNSEDSTNVTLLPTNEGAAALYTAVNKKSRGADDAGMVDNIIYE</sequence>
<feature type="disulfide bond" evidence="7">
    <location>
        <begin position="190"/>
        <end position="233"/>
    </location>
</feature>
<evidence type="ECO:0000259" key="9">
    <source>
        <dbReference type="PROSITE" id="PS50022"/>
    </source>
</evidence>
<dbReference type="AlphaFoldDB" id="C3XW40"/>
<proteinExistence type="predicted"/>
<reference evidence="11" key="1">
    <citation type="journal article" date="2008" name="Nature">
        <title>The amphioxus genome and the evolution of the chordate karyotype.</title>
        <authorList>
            <consortium name="US DOE Joint Genome Institute (JGI-PGF)"/>
            <person name="Putnam N.H."/>
            <person name="Butts T."/>
            <person name="Ferrier D.E.K."/>
            <person name="Furlong R.F."/>
            <person name="Hellsten U."/>
            <person name="Kawashima T."/>
            <person name="Robinson-Rechavi M."/>
            <person name="Shoguchi E."/>
            <person name="Terry A."/>
            <person name="Yu J.-K."/>
            <person name="Benito-Gutierrez E.L."/>
            <person name="Dubchak I."/>
            <person name="Garcia-Fernandez J."/>
            <person name="Gibson-Brown J.J."/>
            <person name="Grigoriev I.V."/>
            <person name="Horton A.C."/>
            <person name="de Jong P.J."/>
            <person name="Jurka J."/>
            <person name="Kapitonov V.V."/>
            <person name="Kohara Y."/>
            <person name="Kuroki Y."/>
            <person name="Lindquist E."/>
            <person name="Lucas S."/>
            <person name="Osoegawa K."/>
            <person name="Pennacchio L.A."/>
            <person name="Salamov A.A."/>
            <person name="Satou Y."/>
            <person name="Sauka-Spengler T."/>
            <person name="Schmutz J."/>
            <person name="Shin-I T."/>
            <person name="Toyoda A."/>
            <person name="Bronner-Fraser M."/>
            <person name="Fujiyama A."/>
            <person name="Holland L.Z."/>
            <person name="Holland P.W.H."/>
            <person name="Satoh N."/>
            <person name="Rokhsar D.S."/>
        </authorList>
    </citation>
    <scope>NUCLEOTIDE SEQUENCE [LARGE SCALE GENOMIC DNA]</scope>
    <source>
        <strain evidence="11">S238N-H82</strain>
        <tissue evidence="11">Testes</tissue>
    </source>
</reference>
<dbReference type="PROSITE" id="PS01285">
    <property type="entry name" value="FA58C_1"/>
    <property type="match status" value="1"/>
</dbReference>
<evidence type="ECO:0000256" key="8">
    <source>
        <dbReference type="SAM" id="Phobius"/>
    </source>
</evidence>
<evidence type="ECO:0000256" key="5">
    <source>
        <dbReference type="ARBA" id="ARBA00023136"/>
    </source>
</evidence>
<dbReference type="EMBL" id="GG666471">
    <property type="protein sequence ID" value="EEN67574.1"/>
    <property type="molecule type" value="Genomic_DNA"/>
</dbReference>
<dbReference type="Gene3D" id="2.60.120.260">
    <property type="entry name" value="Galactose-binding domain-like"/>
    <property type="match status" value="1"/>
</dbReference>
<dbReference type="FunFam" id="2.60.120.260:FF:000002">
    <property type="entry name" value="Coagulation factor VIII"/>
    <property type="match status" value="1"/>
</dbReference>
<evidence type="ECO:0000256" key="4">
    <source>
        <dbReference type="ARBA" id="ARBA00022889"/>
    </source>
</evidence>
<dbReference type="PROSITE" id="PS50923">
    <property type="entry name" value="SUSHI"/>
    <property type="match status" value="1"/>
</dbReference>
<dbReference type="GO" id="GO:0005576">
    <property type="term" value="C:extracellular region"/>
    <property type="evidence" value="ECO:0007669"/>
    <property type="project" value="UniProtKB-SubCell"/>
</dbReference>
<feature type="domain" description="F5/8 type C" evidence="9">
    <location>
        <begin position="36"/>
        <end position="183"/>
    </location>
</feature>
<dbReference type="SMART" id="SM00231">
    <property type="entry name" value="FA58C"/>
    <property type="match status" value="1"/>
</dbReference>
<gene>
    <name evidence="11" type="ORF">BRAFLDRAFT_63797</name>
</gene>
<dbReference type="InParanoid" id="C3XW40"/>
<dbReference type="InterPro" id="IPR050633">
    <property type="entry name" value="Neuropilin_MCO_CoagFactor"/>
</dbReference>
<name>C3XW40_BRAFL</name>
<keyword evidence="3" id="KW-0964">Secreted</keyword>
<dbReference type="InterPro" id="IPR000421">
    <property type="entry name" value="FA58C"/>
</dbReference>
<evidence type="ECO:0008006" key="12">
    <source>
        <dbReference type="Google" id="ProtNLM"/>
    </source>
</evidence>
<dbReference type="InterPro" id="IPR000436">
    <property type="entry name" value="Sushi_SCR_CCP_dom"/>
</dbReference>
<feature type="domain" description="Sushi" evidence="10">
    <location>
        <begin position="188"/>
        <end position="250"/>
    </location>
</feature>
<dbReference type="GO" id="GO:0012505">
    <property type="term" value="C:endomembrane system"/>
    <property type="evidence" value="ECO:0007669"/>
    <property type="project" value="UniProtKB-SubCell"/>
</dbReference>
<keyword evidence="7" id="KW-0768">Sushi</keyword>
<evidence type="ECO:0000256" key="1">
    <source>
        <dbReference type="ARBA" id="ARBA00004184"/>
    </source>
</evidence>
<keyword evidence="8" id="KW-0812">Transmembrane</keyword>
<dbReference type="PANTHER" id="PTHR46806:SF5">
    <property type="entry name" value="F5_8 TYPE C DOMAIN-CONTAINING PROTEIN"/>
    <property type="match status" value="1"/>
</dbReference>
<dbReference type="Pfam" id="PF00754">
    <property type="entry name" value="F5_F8_type_C"/>
    <property type="match status" value="1"/>
</dbReference>
<keyword evidence="4" id="KW-0130">Cell adhesion</keyword>
<feature type="transmembrane region" description="Helical" evidence="8">
    <location>
        <begin position="257"/>
        <end position="278"/>
    </location>
</feature>
<dbReference type="InterPro" id="IPR035976">
    <property type="entry name" value="Sushi/SCR/CCP_sf"/>
</dbReference>
<organism>
    <name type="scientific">Branchiostoma floridae</name>
    <name type="common">Florida lancelet</name>
    <name type="synonym">Amphioxus</name>
    <dbReference type="NCBI Taxonomy" id="7739"/>
    <lineage>
        <taxon>Eukaryota</taxon>
        <taxon>Metazoa</taxon>
        <taxon>Chordata</taxon>
        <taxon>Cephalochordata</taxon>
        <taxon>Leptocardii</taxon>
        <taxon>Amphioxiformes</taxon>
        <taxon>Branchiostomatidae</taxon>
        <taxon>Branchiostoma</taxon>
    </lineage>
</organism>
<evidence type="ECO:0000259" key="10">
    <source>
        <dbReference type="PROSITE" id="PS50923"/>
    </source>
</evidence>
<dbReference type="PROSITE" id="PS01286">
    <property type="entry name" value="FA58C_2"/>
    <property type="match status" value="1"/>
</dbReference>
<dbReference type="SUPFAM" id="SSF57535">
    <property type="entry name" value="Complement control module/SCR domain"/>
    <property type="match status" value="1"/>
</dbReference>
<dbReference type="PROSITE" id="PS50022">
    <property type="entry name" value="FA58C_3"/>
    <property type="match status" value="1"/>
</dbReference>
<dbReference type="STRING" id="7739.C3XW40"/>
<dbReference type="GO" id="GO:0007155">
    <property type="term" value="P:cell adhesion"/>
    <property type="evidence" value="ECO:0007669"/>
    <property type="project" value="UniProtKB-KW"/>
</dbReference>
<keyword evidence="5 8" id="KW-0472">Membrane</keyword>
<evidence type="ECO:0000256" key="7">
    <source>
        <dbReference type="PROSITE-ProRule" id="PRU00302"/>
    </source>
</evidence>
<comment type="subcellular location">
    <subcellularLocation>
        <location evidence="1">Endomembrane system</location>
        <topology evidence="1">Peripheral membrane protein</topology>
    </subcellularLocation>
    <subcellularLocation>
        <location evidence="2">Secreted</location>
    </subcellularLocation>
</comment>
<dbReference type="InterPro" id="IPR008979">
    <property type="entry name" value="Galactose-bd-like_sf"/>
</dbReference>
<keyword evidence="8" id="KW-1133">Transmembrane helix</keyword>
<protein>
    <recommendedName>
        <fullName evidence="12">F5/8 type C domain-containing protein</fullName>
    </recommendedName>
</protein>
<dbReference type="PANTHER" id="PTHR46806">
    <property type="entry name" value="F5/8 TYPE C DOMAIN-CONTAINING PROTEIN"/>
    <property type="match status" value="1"/>
</dbReference>